<evidence type="ECO:0000256" key="4">
    <source>
        <dbReference type="ARBA" id="ARBA00022741"/>
    </source>
</evidence>
<evidence type="ECO:0008006" key="11">
    <source>
        <dbReference type="Google" id="ProtNLM"/>
    </source>
</evidence>
<feature type="transmembrane region" description="Helical" evidence="8">
    <location>
        <begin position="79"/>
        <end position="98"/>
    </location>
</feature>
<keyword evidence="8" id="KW-0472">Membrane</keyword>
<dbReference type="GeneID" id="20232338"/>
<dbReference type="OMA" id="NDICALQ"/>
<dbReference type="RefSeq" id="XP_009059401.1">
    <property type="nucleotide sequence ID" value="XM_009061153.1"/>
</dbReference>
<dbReference type="AlphaFoldDB" id="V3ZFK1"/>
<dbReference type="GO" id="GO:0031902">
    <property type="term" value="C:late endosome membrane"/>
    <property type="evidence" value="ECO:0007669"/>
    <property type="project" value="TreeGrafter"/>
</dbReference>
<keyword evidence="7" id="KW-1278">Translocase</keyword>
<dbReference type="GO" id="GO:0046872">
    <property type="term" value="F:metal ion binding"/>
    <property type="evidence" value="ECO:0007669"/>
    <property type="project" value="UniProtKB-KW"/>
</dbReference>
<keyword evidence="4" id="KW-0547">Nucleotide-binding</keyword>
<dbReference type="PANTHER" id="PTHR45630">
    <property type="entry name" value="CATION-TRANSPORTING ATPASE-RELATED"/>
    <property type="match status" value="1"/>
</dbReference>
<organism evidence="9 10">
    <name type="scientific">Lottia gigantea</name>
    <name type="common">Giant owl limpet</name>
    <dbReference type="NCBI Taxonomy" id="225164"/>
    <lineage>
        <taxon>Eukaryota</taxon>
        <taxon>Metazoa</taxon>
        <taxon>Spiralia</taxon>
        <taxon>Lophotrochozoa</taxon>
        <taxon>Mollusca</taxon>
        <taxon>Gastropoda</taxon>
        <taxon>Patellogastropoda</taxon>
        <taxon>Lottioidea</taxon>
        <taxon>Lottiidae</taxon>
        <taxon>Lottia</taxon>
    </lineage>
</organism>
<evidence type="ECO:0000313" key="9">
    <source>
        <dbReference type="EMBL" id="ESO89928.1"/>
    </source>
</evidence>
<keyword evidence="2" id="KW-0597">Phosphoprotein</keyword>
<keyword evidence="3" id="KW-0479">Metal-binding</keyword>
<dbReference type="GO" id="GO:0019829">
    <property type="term" value="F:ATPase-coupled monoatomic cation transmembrane transporter activity"/>
    <property type="evidence" value="ECO:0007669"/>
    <property type="project" value="TreeGrafter"/>
</dbReference>
<dbReference type="EMBL" id="KB202518">
    <property type="protein sequence ID" value="ESO89928.1"/>
    <property type="molecule type" value="Genomic_DNA"/>
</dbReference>
<comment type="subcellular location">
    <subcellularLocation>
        <location evidence="1">Membrane</location>
        <topology evidence="1">Multi-pass membrane protein</topology>
    </subcellularLocation>
</comment>
<keyword evidence="10" id="KW-1185">Reference proteome</keyword>
<keyword evidence="6" id="KW-0460">Magnesium</keyword>
<evidence type="ECO:0000256" key="8">
    <source>
        <dbReference type="SAM" id="Phobius"/>
    </source>
</evidence>
<feature type="transmembrane region" description="Helical" evidence="8">
    <location>
        <begin position="53"/>
        <end position="73"/>
    </location>
</feature>
<dbReference type="SUPFAM" id="SSF81665">
    <property type="entry name" value="Calcium ATPase, transmembrane domain M"/>
    <property type="match status" value="1"/>
</dbReference>
<evidence type="ECO:0000313" key="10">
    <source>
        <dbReference type="Proteomes" id="UP000030746"/>
    </source>
</evidence>
<evidence type="ECO:0000256" key="3">
    <source>
        <dbReference type="ARBA" id="ARBA00022723"/>
    </source>
</evidence>
<dbReference type="STRING" id="225164.V3ZFK1"/>
<dbReference type="GO" id="GO:0140358">
    <property type="term" value="F:P-type transmembrane transporter activity"/>
    <property type="evidence" value="ECO:0007669"/>
    <property type="project" value="InterPro"/>
</dbReference>
<dbReference type="InterPro" id="IPR006544">
    <property type="entry name" value="P-type_TPase_V"/>
</dbReference>
<name>V3ZFK1_LOTGI</name>
<dbReference type="GO" id="GO:0005524">
    <property type="term" value="F:ATP binding"/>
    <property type="evidence" value="ECO:0007669"/>
    <property type="project" value="UniProtKB-KW"/>
</dbReference>
<dbReference type="OrthoDB" id="6135588at2759"/>
<dbReference type="GO" id="GO:0006874">
    <property type="term" value="P:intracellular calcium ion homeostasis"/>
    <property type="evidence" value="ECO:0007669"/>
    <property type="project" value="TreeGrafter"/>
</dbReference>
<dbReference type="Proteomes" id="UP000030746">
    <property type="component" value="Unassembled WGS sequence"/>
</dbReference>
<gene>
    <name evidence="9" type="ORF">LOTGIDRAFT_124151</name>
</gene>
<protein>
    <recommendedName>
        <fullName evidence="11">Cation-transporting P-type ATPase C-terminal domain-containing protein</fullName>
    </recommendedName>
</protein>
<feature type="non-terminal residue" evidence="9">
    <location>
        <position position="1"/>
    </location>
</feature>
<keyword evidence="8" id="KW-0812">Transmembrane</keyword>
<evidence type="ECO:0000256" key="1">
    <source>
        <dbReference type="ARBA" id="ARBA00004141"/>
    </source>
</evidence>
<evidence type="ECO:0000256" key="2">
    <source>
        <dbReference type="ARBA" id="ARBA00022553"/>
    </source>
</evidence>
<dbReference type="InterPro" id="IPR023298">
    <property type="entry name" value="ATPase_P-typ_TM_dom_sf"/>
</dbReference>
<dbReference type="KEGG" id="lgi:LOTGIDRAFT_124151"/>
<dbReference type="PANTHER" id="PTHR45630:SF8">
    <property type="entry name" value="CATION-TRANSPORTING ATPASE"/>
    <property type="match status" value="1"/>
</dbReference>
<reference evidence="9 10" key="1">
    <citation type="journal article" date="2013" name="Nature">
        <title>Insights into bilaterian evolution from three spiralian genomes.</title>
        <authorList>
            <person name="Simakov O."/>
            <person name="Marletaz F."/>
            <person name="Cho S.J."/>
            <person name="Edsinger-Gonzales E."/>
            <person name="Havlak P."/>
            <person name="Hellsten U."/>
            <person name="Kuo D.H."/>
            <person name="Larsson T."/>
            <person name="Lv J."/>
            <person name="Arendt D."/>
            <person name="Savage R."/>
            <person name="Osoegawa K."/>
            <person name="de Jong P."/>
            <person name="Grimwood J."/>
            <person name="Chapman J.A."/>
            <person name="Shapiro H."/>
            <person name="Aerts A."/>
            <person name="Otillar R.P."/>
            <person name="Terry A.Y."/>
            <person name="Boore J.L."/>
            <person name="Grigoriev I.V."/>
            <person name="Lindberg D.R."/>
            <person name="Seaver E.C."/>
            <person name="Weisblat D.A."/>
            <person name="Putnam N.H."/>
            <person name="Rokhsar D.S."/>
        </authorList>
    </citation>
    <scope>NUCLEOTIDE SEQUENCE [LARGE SCALE GENOMIC DNA]</scope>
</reference>
<dbReference type="HOGENOM" id="CLU_075653_0_0_1"/>
<keyword evidence="8" id="KW-1133">Transmembrane helix</keyword>
<feature type="transmembrane region" description="Helical" evidence="8">
    <location>
        <begin position="158"/>
        <end position="180"/>
    </location>
</feature>
<sequence>ALKAAHAGISLSETEASVAAPFTSRVNNIECVPICIREGRAALVTSFGCFKYMALYSFIQFVSVLLLYSYGANFSDFEFLYIDLVITTSIAILMGYTASYGQLVKQKPAGSLMKLSNLFSIIIQVLLVVAFQLGAFYYSKEQPWFVPAPKDGSSEHVLSWESTIIFIVSSYMYIAVAFSFSKGPPFRKPIYTNSKYS</sequence>
<evidence type="ECO:0000256" key="5">
    <source>
        <dbReference type="ARBA" id="ARBA00022840"/>
    </source>
</evidence>
<evidence type="ECO:0000256" key="6">
    <source>
        <dbReference type="ARBA" id="ARBA00022842"/>
    </source>
</evidence>
<dbReference type="GO" id="GO:0015203">
    <property type="term" value="F:polyamine transmembrane transporter activity"/>
    <property type="evidence" value="ECO:0007669"/>
    <property type="project" value="TreeGrafter"/>
</dbReference>
<evidence type="ECO:0000256" key="7">
    <source>
        <dbReference type="ARBA" id="ARBA00022967"/>
    </source>
</evidence>
<dbReference type="CTD" id="20232338"/>
<feature type="transmembrane region" description="Helical" evidence="8">
    <location>
        <begin position="118"/>
        <end position="138"/>
    </location>
</feature>
<keyword evidence="5" id="KW-0067">ATP-binding</keyword>
<proteinExistence type="predicted"/>
<accession>V3ZFK1</accession>